<comment type="subcellular location">
    <subcellularLocation>
        <location evidence="1">Cytoplasm</location>
    </subcellularLocation>
</comment>
<dbReference type="AlphaFoldDB" id="A0A3M7QLQ2"/>
<keyword evidence="2 7" id="KW-0963">Cytoplasm</keyword>
<dbReference type="GO" id="GO:0005681">
    <property type="term" value="C:spliceosomal complex"/>
    <property type="evidence" value="ECO:0007669"/>
    <property type="project" value="UniProtKB-UniRule"/>
</dbReference>
<sequence>MESDDAVETEILPQALPVSKIPENFNINYAPVTGEEYLSRVRLEASKSKVVVASIDTKKFEKNRTSQFFQSDFEGERRPEFKANREWQLEKCAEFSHLRDRVRKERTQFIKKYSINETKSTLKSLKSKREWYAFCHGKKSNNEEQQIKEPFLTILYSMDQNSVVKLFDYHVEWLKAYGYSPNKFKWMFSLMCFLEKPLIPETHSSLRDLARECIIIRSQLNDLNDEKLTELNFFIAIIGRYFEQRDLADEESC</sequence>
<evidence type="ECO:0000313" key="8">
    <source>
        <dbReference type="EMBL" id="RNA11925.1"/>
    </source>
</evidence>
<evidence type="ECO:0000256" key="4">
    <source>
        <dbReference type="ARBA" id="ARBA00023187"/>
    </source>
</evidence>
<dbReference type="GO" id="GO:0032797">
    <property type="term" value="C:SMN complex"/>
    <property type="evidence" value="ECO:0007669"/>
    <property type="project" value="UniProtKB-UniRule"/>
</dbReference>
<keyword evidence="9" id="KW-1185">Reference proteome</keyword>
<evidence type="ECO:0000256" key="2">
    <source>
        <dbReference type="ARBA" id="ARBA00022490"/>
    </source>
</evidence>
<evidence type="ECO:0000256" key="1">
    <source>
        <dbReference type="ARBA" id="ARBA00004496"/>
    </source>
</evidence>
<accession>A0A3M7QLQ2</accession>
<evidence type="ECO:0000256" key="3">
    <source>
        <dbReference type="ARBA" id="ARBA00022664"/>
    </source>
</evidence>
<dbReference type="GO" id="GO:0000387">
    <property type="term" value="P:spliceosomal snRNP assembly"/>
    <property type="evidence" value="ECO:0007669"/>
    <property type="project" value="UniProtKB-UniRule"/>
</dbReference>
<comment type="caution">
    <text evidence="8">The sequence shown here is derived from an EMBL/GenBank/DDBJ whole genome shotgun (WGS) entry which is preliminary data.</text>
</comment>
<evidence type="ECO:0000256" key="7">
    <source>
        <dbReference type="PIRNR" id="PIRNR038038"/>
    </source>
</evidence>
<dbReference type="EMBL" id="REGN01005811">
    <property type="protein sequence ID" value="RNA11925.1"/>
    <property type="molecule type" value="Genomic_DNA"/>
</dbReference>
<comment type="similarity">
    <text evidence="5 7">Belongs to the gemin-2 family.</text>
</comment>
<name>A0A3M7QLQ2_BRAPC</name>
<reference evidence="8 9" key="1">
    <citation type="journal article" date="2018" name="Sci. Rep.">
        <title>Genomic signatures of local adaptation to the degree of environmental predictability in rotifers.</title>
        <authorList>
            <person name="Franch-Gras L."/>
            <person name="Hahn C."/>
            <person name="Garcia-Roger E.M."/>
            <person name="Carmona M.J."/>
            <person name="Serra M."/>
            <person name="Gomez A."/>
        </authorList>
    </citation>
    <scope>NUCLEOTIDE SEQUENCE [LARGE SCALE GENOMIC DNA]</scope>
    <source>
        <strain evidence="8">HYR1</strain>
    </source>
</reference>
<dbReference type="PANTHER" id="PTHR12794:SF0">
    <property type="entry name" value="GEM-ASSOCIATED PROTEIN 2"/>
    <property type="match status" value="1"/>
</dbReference>
<dbReference type="GO" id="GO:0000245">
    <property type="term" value="P:spliceosomal complex assembly"/>
    <property type="evidence" value="ECO:0007669"/>
    <property type="project" value="UniProtKB-UniRule"/>
</dbReference>
<evidence type="ECO:0000256" key="5">
    <source>
        <dbReference type="ARBA" id="ARBA00025758"/>
    </source>
</evidence>
<protein>
    <recommendedName>
        <fullName evidence="6 7">Gem-associated protein 2</fullName>
    </recommendedName>
</protein>
<comment type="function">
    <text evidence="7">The SMN complex catalyzes the assembly of small nuclear ribonucleoproteins (snRNPs), the building blocks of the spliceosome, and thereby plays an important role in the splicing of cellular pre-mRNAs.</text>
</comment>
<evidence type="ECO:0000313" key="9">
    <source>
        <dbReference type="Proteomes" id="UP000276133"/>
    </source>
</evidence>
<dbReference type="PANTHER" id="PTHR12794">
    <property type="entry name" value="GEMIN2"/>
    <property type="match status" value="1"/>
</dbReference>
<evidence type="ECO:0000256" key="6">
    <source>
        <dbReference type="ARBA" id="ARBA00047179"/>
    </source>
</evidence>
<comment type="subunit">
    <text evidence="7">Part of the core SMN complex.</text>
</comment>
<keyword evidence="4 7" id="KW-0508">mRNA splicing</keyword>
<proteinExistence type="inferred from homology"/>
<dbReference type="Proteomes" id="UP000276133">
    <property type="component" value="Unassembled WGS sequence"/>
</dbReference>
<dbReference type="Gene3D" id="1.20.58.1070">
    <property type="match status" value="1"/>
</dbReference>
<dbReference type="OrthoDB" id="428895at2759"/>
<dbReference type="InterPro" id="IPR017364">
    <property type="entry name" value="GEMIN2"/>
</dbReference>
<organism evidence="8 9">
    <name type="scientific">Brachionus plicatilis</name>
    <name type="common">Marine rotifer</name>
    <name type="synonym">Brachionus muelleri</name>
    <dbReference type="NCBI Taxonomy" id="10195"/>
    <lineage>
        <taxon>Eukaryota</taxon>
        <taxon>Metazoa</taxon>
        <taxon>Spiralia</taxon>
        <taxon>Gnathifera</taxon>
        <taxon>Rotifera</taxon>
        <taxon>Eurotatoria</taxon>
        <taxon>Monogononta</taxon>
        <taxon>Pseudotrocha</taxon>
        <taxon>Ploima</taxon>
        <taxon>Brachionidae</taxon>
        <taxon>Brachionus</taxon>
    </lineage>
</organism>
<dbReference type="Pfam" id="PF04938">
    <property type="entry name" value="SIP1"/>
    <property type="match status" value="1"/>
</dbReference>
<dbReference type="InterPro" id="IPR035426">
    <property type="entry name" value="Gemin2/Brr1"/>
</dbReference>
<keyword evidence="3 7" id="KW-0507">mRNA processing</keyword>
<gene>
    <name evidence="8" type="ORF">BpHYR1_032475</name>
</gene>
<dbReference type="PIRSF" id="PIRSF038038">
    <property type="entry name" value="SMN_Gemin2"/>
    <property type="match status" value="1"/>
</dbReference>
<dbReference type="STRING" id="10195.A0A3M7QLQ2"/>